<evidence type="ECO:0000256" key="1">
    <source>
        <dbReference type="ARBA" id="ARBA00007626"/>
    </source>
</evidence>
<organism evidence="4">
    <name type="scientific">Sesamum radiatum</name>
    <name type="common">Black benniseed</name>
    <dbReference type="NCBI Taxonomy" id="300843"/>
    <lineage>
        <taxon>Eukaryota</taxon>
        <taxon>Viridiplantae</taxon>
        <taxon>Streptophyta</taxon>
        <taxon>Embryophyta</taxon>
        <taxon>Tracheophyta</taxon>
        <taxon>Spermatophyta</taxon>
        <taxon>Magnoliopsida</taxon>
        <taxon>eudicotyledons</taxon>
        <taxon>Gunneridae</taxon>
        <taxon>Pentapetalae</taxon>
        <taxon>asterids</taxon>
        <taxon>lamiids</taxon>
        <taxon>Lamiales</taxon>
        <taxon>Pedaliaceae</taxon>
        <taxon>Sesamum</taxon>
    </lineage>
</organism>
<protein>
    <submittedName>
        <fullName evidence="4">Pentatricopeptide repeat-containing protein, mitochondrial</fullName>
    </submittedName>
</protein>
<feature type="repeat" description="PPR" evidence="3">
    <location>
        <begin position="106"/>
        <end position="140"/>
    </location>
</feature>
<reference evidence="4" key="2">
    <citation type="journal article" date="2024" name="Plant">
        <title>Genomic evolution and insights into agronomic trait innovations of Sesamum species.</title>
        <authorList>
            <person name="Miao H."/>
            <person name="Wang L."/>
            <person name="Qu L."/>
            <person name="Liu H."/>
            <person name="Sun Y."/>
            <person name="Le M."/>
            <person name="Wang Q."/>
            <person name="Wei S."/>
            <person name="Zheng Y."/>
            <person name="Lin W."/>
            <person name="Duan Y."/>
            <person name="Cao H."/>
            <person name="Xiong S."/>
            <person name="Wang X."/>
            <person name="Wei L."/>
            <person name="Li C."/>
            <person name="Ma Q."/>
            <person name="Ju M."/>
            <person name="Zhao R."/>
            <person name="Li G."/>
            <person name="Mu C."/>
            <person name="Tian Q."/>
            <person name="Mei H."/>
            <person name="Zhang T."/>
            <person name="Gao T."/>
            <person name="Zhang H."/>
        </authorList>
    </citation>
    <scope>NUCLEOTIDE SEQUENCE</scope>
    <source>
        <strain evidence="4">G02</strain>
    </source>
</reference>
<accession>A0AAW2KYA3</accession>
<dbReference type="PROSITE" id="PS51375">
    <property type="entry name" value="PPR"/>
    <property type="match status" value="2"/>
</dbReference>
<dbReference type="EMBL" id="JACGWJ010000026">
    <property type="protein sequence ID" value="KAL0312046.1"/>
    <property type="molecule type" value="Genomic_DNA"/>
</dbReference>
<evidence type="ECO:0000256" key="2">
    <source>
        <dbReference type="ARBA" id="ARBA00022737"/>
    </source>
</evidence>
<feature type="repeat" description="PPR" evidence="3">
    <location>
        <begin position="141"/>
        <end position="175"/>
    </location>
</feature>
<dbReference type="PANTHER" id="PTHR47447">
    <property type="entry name" value="OS03G0856100 PROTEIN"/>
    <property type="match status" value="1"/>
</dbReference>
<sequence length="179" mass="20606">MAVFNAMVNSLGKAREFDSAWCLILDQIKGDPSRRPDSDTFLIMSLPLAAIRTFEYACSLDFLRDSDLEKNLFETLLDALCKEGHVRIASQYVDKHRAKDPSWLPPIRIYNILLNGWFRARKLKHAERLWAQMKKENVKPTVVTYGTIVEGLCQMRRPDMAMVLLNEMKTEGLTQCHCV</sequence>
<dbReference type="PANTHER" id="PTHR47447:SF28">
    <property type="entry name" value="PENTACOTRIPEPTIDE-REPEAT REGION OF PRORP DOMAIN-CONTAINING PROTEIN"/>
    <property type="match status" value="1"/>
</dbReference>
<proteinExistence type="inferred from homology"/>
<evidence type="ECO:0000313" key="4">
    <source>
        <dbReference type="EMBL" id="KAL0312046.1"/>
    </source>
</evidence>
<dbReference type="NCBIfam" id="TIGR00756">
    <property type="entry name" value="PPR"/>
    <property type="match status" value="3"/>
</dbReference>
<gene>
    <name evidence="4" type="ORF">Sradi_5603900</name>
</gene>
<dbReference type="Pfam" id="PF01535">
    <property type="entry name" value="PPR"/>
    <property type="match status" value="1"/>
</dbReference>
<evidence type="ECO:0000256" key="3">
    <source>
        <dbReference type="PROSITE-ProRule" id="PRU00708"/>
    </source>
</evidence>
<keyword evidence="2" id="KW-0677">Repeat</keyword>
<name>A0AAW2KYA3_SESRA</name>
<comment type="similarity">
    <text evidence="1">Belongs to the PPR family. P subfamily.</text>
</comment>
<comment type="caution">
    <text evidence="4">The sequence shown here is derived from an EMBL/GenBank/DDBJ whole genome shotgun (WGS) entry which is preliminary data.</text>
</comment>
<dbReference type="Gene3D" id="1.25.40.10">
    <property type="entry name" value="Tetratricopeptide repeat domain"/>
    <property type="match status" value="1"/>
</dbReference>
<dbReference type="InterPro" id="IPR011990">
    <property type="entry name" value="TPR-like_helical_dom_sf"/>
</dbReference>
<reference evidence="4" key="1">
    <citation type="submission" date="2020-06" db="EMBL/GenBank/DDBJ databases">
        <authorList>
            <person name="Li T."/>
            <person name="Hu X."/>
            <person name="Zhang T."/>
            <person name="Song X."/>
            <person name="Zhang H."/>
            <person name="Dai N."/>
            <person name="Sheng W."/>
            <person name="Hou X."/>
            <person name="Wei L."/>
        </authorList>
    </citation>
    <scope>NUCLEOTIDE SEQUENCE</scope>
    <source>
        <strain evidence="4">G02</strain>
        <tissue evidence="4">Leaf</tissue>
    </source>
</reference>
<dbReference type="Pfam" id="PF13041">
    <property type="entry name" value="PPR_2"/>
    <property type="match status" value="1"/>
</dbReference>
<dbReference type="AlphaFoldDB" id="A0AAW2KYA3"/>
<dbReference type="InterPro" id="IPR002885">
    <property type="entry name" value="PPR_rpt"/>
</dbReference>